<accession>A0A1U7VVY5</accession>
<reference evidence="2" key="2">
    <citation type="submission" date="2025-08" db="UniProtKB">
        <authorList>
            <consortium name="RefSeq"/>
        </authorList>
    </citation>
    <scope>IDENTIFICATION</scope>
    <source>
        <tissue evidence="2">Leaf</tissue>
    </source>
</reference>
<evidence type="ECO:0000313" key="2">
    <source>
        <dbReference type="RefSeq" id="XP_009766105.1"/>
    </source>
</evidence>
<dbReference type="Proteomes" id="UP000189701">
    <property type="component" value="Unplaced"/>
</dbReference>
<gene>
    <name evidence="2" type="primary">LOC104217525</name>
</gene>
<sequence>MATGAFVPDMVPMYCKCEMPYNPDEFMSATPAVLLRFLREHRSEWIDNDIDAYAAAAVKVGPCSLPGARVYNFGGQVIFPLAHTAQHEELLEVIKLEGVCHSPEDVIMPRDMFLLQVSSISAHGFLQSAGDTVFKAVSVELAVGMEVRSVARSFLFDGFIVRLKDILNENATTCQEIQLKIQVTMVIDVTRKILISGHKPNMANYMRFYQLVLST</sequence>
<dbReference type="InterPro" id="IPR044830">
    <property type="entry name" value="HD-Zip_III"/>
</dbReference>
<dbReference type="STRING" id="4096.A0A1U7VVY5"/>
<protein>
    <submittedName>
        <fullName evidence="2">Homeobox-leucine zipper protein ATHB-15-like</fullName>
    </submittedName>
</protein>
<organism evidence="1 2">
    <name type="scientific">Nicotiana sylvestris</name>
    <name type="common">Wood tobacco</name>
    <name type="synonym">South American tobacco</name>
    <dbReference type="NCBI Taxonomy" id="4096"/>
    <lineage>
        <taxon>Eukaryota</taxon>
        <taxon>Viridiplantae</taxon>
        <taxon>Streptophyta</taxon>
        <taxon>Embryophyta</taxon>
        <taxon>Tracheophyta</taxon>
        <taxon>Spermatophyta</taxon>
        <taxon>Magnoliopsida</taxon>
        <taxon>eudicotyledons</taxon>
        <taxon>Gunneridae</taxon>
        <taxon>Pentapetalae</taxon>
        <taxon>asterids</taxon>
        <taxon>lamiids</taxon>
        <taxon>Solanales</taxon>
        <taxon>Solanaceae</taxon>
        <taxon>Nicotianoideae</taxon>
        <taxon>Nicotianeae</taxon>
        <taxon>Nicotiana</taxon>
    </lineage>
</organism>
<name>A0A1U7VVY5_NICSY</name>
<evidence type="ECO:0000313" key="1">
    <source>
        <dbReference type="Proteomes" id="UP000189701"/>
    </source>
</evidence>
<dbReference type="GO" id="GO:0003700">
    <property type="term" value="F:DNA-binding transcription factor activity"/>
    <property type="evidence" value="ECO:0007669"/>
    <property type="project" value="InterPro"/>
</dbReference>
<reference evidence="1" key="1">
    <citation type="journal article" date="2013" name="Genome Biol.">
        <title>Reference genomes and transcriptomes of Nicotiana sylvestris and Nicotiana tomentosiformis.</title>
        <authorList>
            <person name="Sierro N."/>
            <person name="Battey J.N."/>
            <person name="Ouadi S."/>
            <person name="Bovet L."/>
            <person name="Goepfert S."/>
            <person name="Bakaher N."/>
            <person name="Peitsch M.C."/>
            <person name="Ivanov N.V."/>
        </authorList>
    </citation>
    <scope>NUCLEOTIDE SEQUENCE [LARGE SCALE GENOMIC DNA]</scope>
</reference>
<dbReference type="PANTHER" id="PTHR45950:SF11">
    <property type="entry name" value="HOMEOBOX-LEUCINE ZIPPER PROTEIN ATHB-15-LIKE ISOFORM X1"/>
    <property type="match status" value="1"/>
</dbReference>
<dbReference type="RefSeq" id="XP_009766105.1">
    <property type="nucleotide sequence ID" value="XM_009767803.1"/>
</dbReference>
<keyword evidence="1" id="KW-1185">Reference proteome</keyword>
<proteinExistence type="predicted"/>
<dbReference type="PANTHER" id="PTHR45950">
    <property type="entry name" value="HOMEOBOX-LEUCINE ZIPPER PROTEIN ATHB-14"/>
    <property type="match status" value="1"/>
</dbReference>
<dbReference type="eggNOG" id="ENOG502QPKR">
    <property type="taxonomic scope" value="Eukaryota"/>
</dbReference>
<dbReference type="AlphaFoldDB" id="A0A1U7VVY5"/>